<organism evidence="2 3">
    <name type="scientific">Kitasatospora aureofaciens</name>
    <name type="common">Streptomyces aureofaciens</name>
    <dbReference type="NCBI Taxonomy" id="1894"/>
    <lineage>
        <taxon>Bacteria</taxon>
        <taxon>Bacillati</taxon>
        <taxon>Actinomycetota</taxon>
        <taxon>Actinomycetes</taxon>
        <taxon>Kitasatosporales</taxon>
        <taxon>Streptomycetaceae</taxon>
        <taxon>Kitasatospora</taxon>
    </lineage>
</organism>
<keyword evidence="1" id="KW-0812">Transmembrane</keyword>
<feature type="transmembrane region" description="Helical" evidence="1">
    <location>
        <begin position="239"/>
        <end position="261"/>
    </location>
</feature>
<comment type="caution">
    <text evidence="2">The sequence shown here is derived from an EMBL/GenBank/DDBJ whole genome shotgun (WGS) entry which is preliminary data.</text>
</comment>
<dbReference type="RefSeq" id="WP_141763818.1">
    <property type="nucleotide sequence ID" value="NZ_BMUB01000061.1"/>
</dbReference>
<reference evidence="2" key="1">
    <citation type="journal article" date="2014" name="Int. J. Syst. Evol. Microbiol.">
        <title>Complete genome sequence of Corynebacterium casei LMG S-19264T (=DSM 44701T), isolated from a smear-ripened cheese.</title>
        <authorList>
            <consortium name="US DOE Joint Genome Institute (JGI-PGF)"/>
            <person name="Walter F."/>
            <person name="Albersmeier A."/>
            <person name="Kalinowski J."/>
            <person name="Ruckert C."/>
        </authorList>
    </citation>
    <scope>NUCLEOTIDE SEQUENCE</scope>
    <source>
        <strain evidence="2">JCM 4434</strain>
    </source>
</reference>
<feature type="transmembrane region" description="Helical" evidence="1">
    <location>
        <begin position="267"/>
        <end position="285"/>
    </location>
</feature>
<dbReference type="GeneID" id="97490286"/>
<keyword evidence="1" id="KW-0472">Membrane</keyword>
<evidence type="ECO:0000313" key="2">
    <source>
        <dbReference type="EMBL" id="GGV08670.1"/>
    </source>
</evidence>
<feature type="transmembrane region" description="Helical" evidence="1">
    <location>
        <begin position="105"/>
        <end position="124"/>
    </location>
</feature>
<gene>
    <name evidence="2" type="ORF">GCM10010502_74380</name>
</gene>
<name>A0A8H9I0W1_KITAU</name>
<dbReference type="AlphaFoldDB" id="A0A8H9I0W1"/>
<protein>
    <submittedName>
        <fullName evidence="2">Uncharacterized protein</fullName>
    </submittedName>
</protein>
<dbReference type="OrthoDB" id="4155537at2"/>
<reference evidence="2" key="2">
    <citation type="submission" date="2020-09" db="EMBL/GenBank/DDBJ databases">
        <authorList>
            <person name="Sun Q."/>
            <person name="Ohkuma M."/>
        </authorList>
    </citation>
    <scope>NUCLEOTIDE SEQUENCE</scope>
    <source>
        <strain evidence="2">JCM 4434</strain>
    </source>
</reference>
<accession>A0A8H9I0W1</accession>
<dbReference type="EMBL" id="BMUB01000061">
    <property type="protein sequence ID" value="GGV08670.1"/>
    <property type="molecule type" value="Genomic_DNA"/>
</dbReference>
<evidence type="ECO:0000313" key="3">
    <source>
        <dbReference type="Proteomes" id="UP000610124"/>
    </source>
</evidence>
<keyword evidence="1" id="KW-1133">Transmembrane helix</keyword>
<dbReference type="Proteomes" id="UP000610124">
    <property type="component" value="Unassembled WGS sequence"/>
</dbReference>
<feature type="transmembrane region" description="Helical" evidence="1">
    <location>
        <begin position="185"/>
        <end position="203"/>
    </location>
</feature>
<feature type="transmembrane region" description="Helical" evidence="1">
    <location>
        <begin position="64"/>
        <end position="85"/>
    </location>
</feature>
<sequence length="298" mass="31864">MTDRSLRAALSLYPEWYRHERGEEITAVYDLVRRDGGRLLRLRELAGIAGHGLRVRTGLTSGGLAGQVLAQAVPFALGAGLGLRLSLSWLLQPWPSSQESGGEHAWQLALIAVWALAVLAAVAGRWGAARWIGAAAVALGLVEAVDSLLSGSLFALVGWASGPLLWLALLLMAPPDLLSGRPRRTLPMAVAGAMLSWLLLLGPDYLHTPLVWDPSWRPLQLLLAALLLLVANRRRLWPAGMVVGALPLLLTFTLPSVISYWEGPIGMLAAGGFAVVLPLLALRLIRAVRAKDEPPAAV</sequence>
<proteinExistence type="predicted"/>
<evidence type="ECO:0000256" key="1">
    <source>
        <dbReference type="SAM" id="Phobius"/>
    </source>
</evidence>
<feature type="transmembrane region" description="Helical" evidence="1">
    <location>
        <begin position="155"/>
        <end position="173"/>
    </location>
</feature>